<feature type="transmembrane region" description="Helical" evidence="1">
    <location>
        <begin position="101"/>
        <end position="128"/>
    </location>
</feature>
<evidence type="ECO:0000256" key="1">
    <source>
        <dbReference type="SAM" id="Phobius"/>
    </source>
</evidence>
<evidence type="ECO:0000313" key="3">
    <source>
        <dbReference type="EMBL" id="MCC2164645.1"/>
    </source>
</evidence>
<dbReference type="EMBL" id="JAJEPU010000017">
    <property type="protein sequence ID" value="MCC2164645.1"/>
    <property type="molecule type" value="Genomic_DNA"/>
</dbReference>
<feature type="transmembrane region" description="Helical" evidence="1">
    <location>
        <begin position="140"/>
        <end position="162"/>
    </location>
</feature>
<dbReference type="Pfam" id="PF04892">
    <property type="entry name" value="VanZ"/>
    <property type="match status" value="1"/>
</dbReference>
<gene>
    <name evidence="3" type="ORF">LKD32_07080</name>
</gene>
<keyword evidence="4" id="KW-1185">Reference proteome</keyword>
<keyword evidence="1" id="KW-1133">Transmembrane helix</keyword>
<feature type="transmembrane region" description="Helical" evidence="1">
    <location>
        <begin position="168"/>
        <end position="185"/>
    </location>
</feature>
<keyword evidence="1" id="KW-0472">Membrane</keyword>
<evidence type="ECO:0000259" key="2">
    <source>
        <dbReference type="Pfam" id="PF04892"/>
    </source>
</evidence>
<keyword evidence="1" id="KW-0812">Transmembrane</keyword>
<dbReference type="AlphaFoldDB" id="A0AAE3AS52"/>
<organism evidence="3 4">
    <name type="scientific">Brotaphodocola catenula</name>
    <dbReference type="NCBI Taxonomy" id="2885361"/>
    <lineage>
        <taxon>Bacteria</taxon>
        <taxon>Bacillati</taxon>
        <taxon>Bacillota</taxon>
        <taxon>Clostridia</taxon>
        <taxon>Lachnospirales</taxon>
        <taxon>Lachnospiraceae</taxon>
        <taxon>Brotaphodocola</taxon>
    </lineage>
</organism>
<feature type="transmembrane region" description="Helical" evidence="1">
    <location>
        <begin position="34"/>
        <end position="56"/>
    </location>
</feature>
<feature type="domain" description="VanZ-like" evidence="2">
    <location>
        <begin position="74"/>
        <end position="185"/>
    </location>
</feature>
<dbReference type="PANTHER" id="PTHR36834:SF2">
    <property type="entry name" value="MEMBRANE PROTEIN"/>
    <property type="match status" value="1"/>
</dbReference>
<feature type="transmembrane region" description="Helical" evidence="1">
    <location>
        <begin position="206"/>
        <end position="227"/>
    </location>
</feature>
<feature type="transmembrane region" description="Helical" evidence="1">
    <location>
        <begin position="68"/>
        <end position="89"/>
    </location>
</feature>
<protein>
    <submittedName>
        <fullName evidence="3">VanZ family protein</fullName>
    </submittedName>
</protein>
<evidence type="ECO:0000313" key="4">
    <source>
        <dbReference type="Proteomes" id="UP001198962"/>
    </source>
</evidence>
<dbReference type="InterPro" id="IPR053150">
    <property type="entry name" value="Teicoplanin_resist-assoc"/>
</dbReference>
<reference evidence="3" key="1">
    <citation type="submission" date="2021-10" db="EMBL/GenBank/DDBJ databases">
        <title>Anaerobic single-cell dispensing facilitates the cultivation of human gut bacteria.</title>
        <authorList>
            <person name="Afrizal A."/>
        </authorList>
    </citation>
    <scope>NUCLEOTIDE SEQUENCE</scope>
    <source>
        <strain evidence="3">CLA-AA-H274</strain>
    </source>
</reference>
<dbReference type="InterPro" id="IPR006976">
    <property type="entry name" value="VanZ-like"/>
</dbReference>
<dbReference type="PANTHER" id="PTHR36834">
    <property type="entry name" value="MEMBRANE PROTEIN-RELATED"/>
    <property type="match status" value="1"/>
</dbReference>
<dbReference type="Proteomes" id="UP001198962">
    <property type="component" value="Unassembled WGS sequence"/>
</dbReference>
<dbReference type="RefSeq" id="WP_308451236.1">
    <property type="nucleotide sequence ID" value="NZ_JAJEPU010000017.1"/>
</dbReference>
<comment type="caution">
    <text evidence="3">The sequence shown here is derived from an EMBL/GenBank/DDBJ whole genome shotgun (WGS) entry which is preliminary data.</text>
</comment>
<name>A0AAE3AS52_9FIRM</name>
<proteinExistence type="predicted"/>
<accession>A0AAE3AS52</accession>
<sequence>MEYDIIVPTIGNDRVKQIFRVSKGDKNMLPLSDILIRSISGYVFIVPVFILYFLYLKKSGRKQSLLHITAVFLFYYYLFGILTVTGIGYTSTISFRPRISLIPFLGMISGPIDTILNVVLFVPFGFFLPLLYKKYHHIKTVVLTGFLFSLSVEIVQMFGWGSTDINDLITNTVGVCLGYLVYYLLSKVLPNNLRKQFQSENVNDMVEVPLFAIYTFIIMVTVQPWVIHSLLNIG</sequence>